<proteinExistence type="predicted"/>
<sequence>MTPRTTGRAEQAPPATTVHLPRGGPDASWWDRRFETDRVEYIDRPDAEARCRRVLRGLHRFQRLTGAYRVFSRLALAEVEGVPEPRVLELGAGYGSLARHLVDRHPTVRITVSDVNPAVVDAVRRGPIGHHPRVDCSVVDATAIDADDGAYDLAVLTTSLHHLAPDGVAALLREGTRAARTLLVVDGWRTPLLLGAVPLMFLTGGPAQAHDGILSVRKMYGAAALHALAERCGAPVRLRTRFALPGYLVASAARDPRPPRRAAG</sequence>
<evidence type="ECO:0000259" key="2">
    <source>
        <dbReference type="Pfam" id="PF13649"/>
    </source>
</evidence>
<keyword evidence="4" id="KW-1185">Reference proteome</keyword>
<accession>A0ABU2LMI2</accession>
<organism evidence="3 4">
    <name type="scientific">Streptomyces millisiae</name>
    <dbReference type="NCBI Taxonomy" id="3075542"/>
    <lineage>
        <taxon>Bacteria</taxon>
        <taxon>Bacillati</taxon>
        <taxon>Actinomycetota</taxon>
        <taxon>Actinomycetes</taxon>
        <taxon>Kitasatosporales</taxon>
        <taxon>Streptomycetaceae</taxon>
        <taxon>Streptomyces</taxon>
    </lineage>
</organism>
<reference evidence="4" key="1">
    <citation type="submission" date="2023-07" db="EMBL/GenBank/DDBJ databases">
        <title>30 novel species of actinomycetes from the DSMZ collection.</title>
        <authorList>
            <person name="Nouioui I."/>
        </authorList>
    </citation>
    <scope>NUCLEOTIDE SEQUENCE [LARGE SCALE GENOMIC DNA]</scope>
    <source>
        <strain evidence="4">DSM 44918</strain>
    </source>
</reference>
<dbReference type="InterPro" id="IPR041698">
    <property type="entry name" value="Methyltransf_25"/>
</dbReference>
<dbReference type="CDD" id="cd02440">
    <property type="entry name" value="AdoMet_MTases"/>
    <property type="match status" value="1"/>
</dbReference>
<dbReference type="InterPro" id="IPR029063">
    <property type="entry name" value="SAM-dependent_MTases_sf"/>
</dbReference>
<feature type="region of interest" description="Disordered" evidence="1">
    <location>
        <begin position="1"/>
        <end position="24"/>
    </location>
</feature>
<keyword evidence="3" id="KW-0489">Methyltransferase</keyword>
<dbReference type="SUPFAM" id="SSF53335">
    <property type="entry name" value="S-adenosyl-L-methionine-dependent methyltransferases"/>
    <property type="match status" value="1"/>
</dbReference>
<dbReference type="GO" id="GO:0008168">
    <property type="term" value="F:methyltransferase activity"/>
    <property type="evidence" value="ECO:0007669"/>
    <property type="project" value="UniProtKB-KW"/>
</dbReference>
<evidence type="ECO:0000313" key="3">
    <source>
        <dbReference type="EMBL" id="MDT0318794.1"/>
    </source>
</evidence>
<dbReference type="RefSeq" id="WP_311597681.1">
    <property type="nucleotide sequence ID" value="NZ_JAVREM010000008.1"/>
</dbReference>
<protein>
    <submittedName>
        <fullName evidence="3">Class I SAM-dependent methyltransferase</fullName>
        <ecNumber evidence="3">2.1.-.-</ecNumber>
    </submittedName>
</protein>
<evidence type="ECO:0000256" key="1">
    <source>
        <dbReference type="SAM" id="MobiDB-lite"/>
    </source>
</evidence>
<evidence type="ECO:0000313" key="4">
    <source>
        <dbReference type="Proteomes" id="UP001183420"/>
    </source>
</evidence>
<dbReference type="EMBL" id="JAVREM010000008">
    <property type="protein sequence ID" value="MDT0318794.1"/>
    <property type="molecule type" value="Genomic_DNA"/>
</dbReference>
<dbReference type="EC" id="2.1.-.-" evidence="3"/>
<name>A0ABU2LMI2_9ACTN</name>
<dbReference type="Proteomes" id="UP001183420">
    <property type="component" value="Unassembled WGS sequence"/>
</dbReference>
<dbReference type="Gene3D" id="3.40.50.150">
    <property type="entry name" value="Vaccinia Virus protein VP39"/>
    <property type="match status" value="1"/>
</dbReference>
<gene>
    <name evidence="3" type="ORF">RNC47_10640</name>
</gene>
<dbReference type="GO" id="GO:0032259">
    <property type="term" value="P:methylation"/>
    <property type="evidence" value="ECO:0007669"/>
    <property type="project" value="UniProtKB-KW"/>
</dbReference>
<keyword evidence="3" id="KW-0808">Transferase</keyword>
<comment type="caution">
    <text evidence="3">The sequence shown here is derived from an EMBL/GenBank/DDBJ whole genome shotgun (WGS) entry which is preliminary data.</text>
</comment>
<feature type="domain" description="Methyltransferase" evidence="2">
    <location>
        <begin position="87"/>
        <end position="178"/>
    </location>
</feature>
<dbReference type="Pfam" id="PF13649">
    <property type="entry name" value="Methyltransf_25"/>
    <property type="match status" value="1"/>
</dbReference>